<dbReference type="PANTHER" id="PTHR30574">
    <property type="entry name" value="INNER MEMBRANE PROTEIN YEDE"/>
    <property type="match status" value="1"/>
</dbReference>
<evidence type="ECO:0000256" key="8">
    <source>
        <dbReference type="ARBA" id="ARBA00035655"/>
    </source>
</evidence>
<dbReference type="InterPro" id="IPR007272">
    <property type="entry name" value="Sulf_transp_TsuA/YedE"/>
</dbReference>
<evidence type="ECO:0000256" key="1">
    <source>
        <dbReference type="ARBA" id="ARBA00004429"/>
    </source>
</evidence>
<keyword evidence="4" id="KW-0997">Cell inner membrane</keyword>
<sequence length="147" mass="15104">MIATLAHLPWYWPVLGGLCIGTAAGMLLLFNGRILGVSGMTAASLGWADGHDRTATRLFLVASMAGAGLTYLMLHRPAVEPTANMAVLIVGGLLVGYGTRLGSGCTSGHGVCGLARLSPRSIAATGVFMCSAAITVYVVRHILGYAS</sequence>
<gene>
    <name evidence="10" type="ORF">IM816_10610</name>
</gene>
<evidence type="ECO:0000313" key="11">
    <source>
        <dbReference type="Proteomes" id="UP001056681"/>
    </source>
</evidence>
<feature type="transmembrane region" description="Helical" evidence="9">
    <location>
        <begin position="12"/>
        <end position="35"/>
    </location>
</feature>
<evidence type="ECO:0000256" key="4">
    <source>
        <dbReference type="ARBA" id="ARBA00022519"/>
    </source>
</evidence>
<name>A0ABY4SWM2_9GAMM</name>
<dbReference type="Proteomes" id="UP001056681">
    <property type="component" value="Chromosome"/>
</dbReference>
<feature type="transmembrane region" description="Helical" evidence="9">
    <location>
        <begin position="55"/>
        <end position="74"/>
    </location>
</feature>
<comment type="subcellular location">
    <subcellularLocation>
        <location evidence="1">Cell inner membrane</location>
        <topology evidence="1">Multi-pass membrane protein</topology>
    </subcellularLocation>
</comment>
<dbReference type="PANTHER" id="PTHR30574:SF1">
    <property type="entry name" value="SULPHUR TRANSPORT DOMAIN-CONTAINING PROTEIN"/>
    <property type="match status" value="1"/>
</dbReference>
<proteinExistence type="inferred from homology"/>
<evidence type="ECO:0000313" key="10">
    <source>
        <dbReference type="EMBL" id="URL57107.1"/>
    </source>
</evidence>
<evidence type="ECO:0000256" key="7">
    <source>
        <dbReference type="ARBA" id="ARBA00023136"/>
    </source>
</evidence>
<dbReference type="EMBL" id="CP063231">
    <property type="protein sequence ID" value="URL57107.1"/>
    <property type="molecule type" value="Genomic_DNA"/>
</dbReference>
<dbReference type="RefSeq" id="WP_250338054.1">
    <property type="nucleotide sequence ID" value="NZ_CP063231.1"/>
</dbReference>
<keyword evidence="11" id="KW-1185">Reference proteome</keyword>
<reference evidence="10" key="1">
    <citation type="submission" date="2020-10" db="EMBL/GenBank/DDBJ databases">
        <title>Whole-genome sequence of Luteibacter sp. EIF3.</title>
        <authorList>
            <person name="Friedrich I."/>
            <person name="Hertel R."/>
            <person name="Daniel R."/>
        </authorList>
    </citation>
    <scope>NUCLEOTIDE SEQUENCE</scope>
    <source>
        <strain evidence="10">EIF3</strain>
    </source>
</reference>
<keyword evidence="5 9" id="KW-0812">Transmembrane</keyword>
<evidence type="ECO:0000256" key="9">
    <source>
        <dbReference type="SAM" id="Phobius"/>
    </source>
</evidence>
<evidence type="ECO:0000256" key="3">
    <source>
        <dbReference type="ARBA" id="ARBA00022475"/>
    </source>
</evidence>
<feature type="transmembrane region" description="Helical" evidence="9">
    <location>
        <begin position="86"/>
        <end position="102"/>
    </location>
</feature>
<evidence type="ECO:0000256" key="2">
    <source>
        <dbReference type="ARBA" id="ARBA00022448"/>
    </source>
</evidence>
<evidence type="ECO:0000256" key="5">
    <source>
        <dbReference type="ARBA" id="ARBA00022692"/>
    </source>
</evidence>
<keyword evidence="3" id="KW-1003">Cell membrane</keyword>
<comment type="similarity">
    <text evidence="8">Belongs to the TsuA/YedE (TC 9.B.102) family.</text>
</comment>
<keyword evidence="6 9" id="KW-1133">Transmembrane helix</keyword>
<feature type="transmembrane region" description="Helical" evidence="9">
    <location>
        <begin position="122"/>
        <end position="143"/>
    </location>
</feature>
<protein>
    <submittedName>
        <fullName evidence="10">YeeE/YedE family protein</fullName>
    </submittedName>
</protein>
<keyword evidence="7 9" id="KW-0472">Membrane</keyword>
<organism evidence="10 11">
    <name type="scientific">Luteibacter flocculans</name>
    <dbReference type="NCBI Taxonomy" id="2780091"/>
    <lineage>
        <taxon>Bacteria</taxon>
        <taxon>Pseudomonadati</taxon>
        <taxon>Pseudomonadota</taxon>
        <taxon>Gammaproteobacteria</taxon>
        <taxon>Lysobacterales</taxon>
        <taxon>Rhodanobacteraceae</taxon>
        <taxon>Luteibacter</taxon>
    </lineage>
</organism>
<keyword evidence="2" id="KW-0813">Transport</keyword>
<evidence type="ECO:0000256" key="6">
    <source>
        <dbReference type="ARBA" id="ARBA00022989"/>
    </source>
</evidence>
<accession>A0ABY4SWM2</accession>
<dbReference type="Pfam" id="PF04143">
    <property type="entry name" value="Sulf_transp"/>
    <property type="match status" value="1"/>
</dbReference>